<reference evidence="3" key="2">
    <citation type="submission" date="2020-05" db="UniProtKB">
        <authorList>
            <consortium name="EnsemblMetazoa"/>
        </authorList>
    </citation>
    <scope>IDENTIFICATION</scope>
    <source>
        <strain evidence="3">wikel</strain>
    </source>
</reference>
<keyword evidence="4" id="KW-1185">Reference proteome</keyword>
<evidence type="ECO:0000256" key="1">
    <source>
        <dbReference type="SAM" id="MobiDB-lite"/>
    </source>
</evidence>
<evidence type="ECO:0000313" key="3">
    <source>
        <dbReference type="EnsemblMetazoa" id="ISCW023661-PA"/>
    </source>
</evidence>
<dbReference type="VEuPathDB" id="VectorBase:ISCW023661"/>
<reference evidence="2 4" key="1">
    <citation type="submission" date="2008-03" db="EMBL/GenBank/DDBJ databases">
        <title>Annotation of Ixodes scapularis.</title>
        <authorList>
            <consortium name="Ixodes scapularis Genome Project Consortium"/>
            <person name="Caler E."/>
            <person name="Hannick L.I."/>
            <person name="Bidwell S."/>
            <person name="Joardar V."/>
            <person name="Thiagarajan M."/>
            <person name="Amedeo P."/>
            <person name="Galinsky K.J."/>
            <person name="Schobel S."/>
            <person name="Inman J."/>
            <person name="Hostetler J."/>
            <person name="Miller J."/>
            <person name="Hammond M."/>
            <person name="Megy K."/>
            <person name="Lawson D."/>
            <person name="Kodira C."/>
            <person name="Sutton G."/>
            <person name="Meyer J."/>
            <person name="Hill C.A."/>
            <person name="Birren B."/>
            <person name="Nene V."/>
            <person name="Collins F."/>
            <person name="Alarcon-Chaidez F."/>
            <person name="Wikel S."/>
            <person name="Strausberg R."/>
        </authorList>
    </citation>
    <scope>NUCLEOTIDE SEQUENCE [LARGE SCALE GENOMIC DNA]</scope>
    <source>
        <strain evidence="4">Wikel</strain>
        <strain evidence="2">Wikel colony</strain>
    </source>
</reference>
<evidence type="ECO:0000313" key="4">
    <source>
        <dbReference type="Proteomes" id="UP000001555"/>
    </source>
</evidence>
<dbReference type="InParanoid" id="B7QI85"/>
<dbReference type="HOGENOM" id="CLU_2212846_0_0_1"/>
<organism>
    <name type="scientific">Ixodes scapularis</name>
    <name type="common">Black-legged tick</name>
    <name type="synonym">Deer tick</name>
    <dbReference type="NCBI Taxonomy" id="6945"/>
    <lineage>
        <taxon>Eukaryota</taxon>
        <taxon>Metazoa</taxon>
        <taxon>Ecdysozoa</taxon>
        <taxon>Arthropoda</taxon>
        <taxon>Chelicerata</taxon>
        <taxon>Arachnida</taxon>
        <taxon>Acari</taxon>
        <taxon>Parasitiformes</taxon>
        <taxon>Ixodida</taxon>
        <taxon>Ixodoidea</taxon>
        <taxon>Ixodidae</taxon>
        <taxon>Ixodinae</taxon>
        <taxon>Ixodes</taxon>
    </lineage>
</organism>
<feature type="compositionally biased region" description="Polar residues" evidence="1">
    <location>
        <begin position="64"/>
        <end position="76"/>
    </location>
</feature>
<proteinExistence type="predicted"/>
<accession>B7QI85</accession>
<dbReference type="PaxDb" id="6945-B7QI85"/>
<protein>
    <submittedName>
        <fullName evidence="2 3">Uncharacterized protein</fullName>
    </submittedName>
</protein>
<feature type="region of interest" description="Disordered" evidence="1">
    <location>
        <begin position="64"/>
        <end position="107"/>
    </location>
</feature>
<name>B7QI85_IXOSC</name>
<dbReference type="AlphaFoldDB" id="B7QI85"/>
<dbReference type="EnsemblMetazoa" id="ISCW023661-RA">
    <property type="protein sequence ID" value="ISCW023661-PA"/>
    <property type="gene ID" value="ISCW023661"/>
</dbReference>
<dbReference type="Proteomes" id="UP000001555">
    <property type="component" value="Unassembled WGS sequence"/>
</dbReference>
<gene>
    <name evidence="2" type="ORF">IscW_ISCW023661</name>
</gene>
<sequence>MKEGSLGALRDLVTRSKCRATSLCSIHRKSKKLWIYTHLSPSANKGGFLTRHQGFDVYKLSSNSAANKKTCPQPTISLKEEKSKKKKQKDGKDDSLPLSNVQPTPCA</sequence>
<feature type="compositionally biased region" description="Polar residues" evidence="1">
    <location>
        <begin position="97"/>
        <end position="107"/>
    </location>
</feature>
<dbReference type="EMBL" id="DS944282">
    <property type="protein sequence ID" value="EEC18557.1"/>
    <property type="molecule type" value="Genomic_DNA"/>
</dbReference>
<evidence type="ECO:0000313" key="2">
    <source>
        <dbReference type="EMBL" id="EEC18557.1"/>
    </source>
</evidence>
<dbReference type="VEuPathDB" id="VectorBase:ISCI023661"/>
<dbReference type="EMBL" id="ABJB010255452">
    <property type="status" value="NOT_ANNOTATED_CDS"/>
    <property type="molecule type" value="Genomic_DNA"/>
</dbReference>